<dbReference type="Pfam" id="PF00072">
    <property type="entry name" value="Response_reg"/>
    <property type="match status" value="1"/>
</dbReference>
<dbReference type="InterPro" id="IPR011006">
    <property type="entry name" value="CheY-like_superfamily"/>
</dbReference>
<dbReference type="InterPro" id="IPR052048">
    <property type="entry name" value="ST_Response_Regulator"/>
</dbReference>
<evidence type="ECO:0000256" key="3">
    <source>
        <dbReference type="SAM" id="Coils"/>
    </source>
</evidence>
<dbReference type="PANTHER" id="PTHR43228">
    <property type="entry name" value="TWO-COMPONENT RESPONSE REGULATOR"/>
    <property type="match status" value="1"/>
</dbReference>
<dbReference type="Gene3D" id="3.40.50.2300">
    <property type="match status" value="1"/>
</dbReference>
<evidence type="ECO:0000313" key="5">
    <source>
        <dbReference type="EMBL" id="QTH63816.1"/>
    </source>
</evidence>
<keyword evidence="3" id="KW-0175">Coiled coil</keyword>
<reference evidence="5" key="1">
    <citation type="submission" date="2021-03" db="EMBL/GenBank/DDBJ databases">
        <title>Description of Psychrosphaera ytuae sp. nov. isolated from deep sea sediment of South China Sea.</title>
        <authorList>
            <person name="Zhang J."/>
            <person name="Xu X.-D."/>
        </authorList>
    </citation>
    <scope>NUCLEOTIDE SEQUENCE</scope>
    <source>
        <strain evidence="5">MTZ26</strain>
    </source>
</reference>
<accession>A0A975DB04</accession>
<evidence type="ECO:0000256" key="2">
    <source>
        <dbReference type="PROSITE-ProRule" id="PRU00339"/>
    </source>
</evidence>
<comment type="caution">
    <text evidence="1">Lacks conserved residue(s) required for the propagation of feature annotation.</text>
</comment>
<sequence>MTELKQQLQSALVVEQQSLAQSHIKYSLQHLGFERIDFVDRAHLAIESIKKRQYQLILCAYELNKGADGFQLFERLHAEHLLKCGTCFVFMSSDNDLQLSHSIIELNPDDFLLKPFTSRELEQRLKRVLTKKVALADVFNSLDLNDLAGALSRLNDYISKNESPNWLSYLMKMKGEILKDMQDWQQTSDFYESVLKVKPFQWAQLGLVECHLHLGRFAEAKNLLSDLIDARATRLPALELMTELCELNDKFDDALFHLKKATELAPRNVERQQHLYSLARITYDFDSQYQASNSIIRNLRHSVHESPEAYLTAVRANVDYGLTSFNETEVNRLAQQSQHILDNLKKKFPKEALNEQIGVATARIHFLKNETSKAKQIIESQLEQVNLEQVDNLEDALDMAKALHELGFHKDSERMFSHIAKVAEDSPNTLFNKFITAEKQLREEVKSSPKQLNNDAVNHYTRGNLKEALNAFTSAFKVMPKNPSIALNLLQTMAESPFLDFEAPEVKVLLDKCQATIDSATINDEQAERYRRLKQKLQEERI</sequence>
<dbReference type="PROSITE" id="PS50005">
    <property type="entry name" value="TPR"/>
    <property type="match status" value="1"/>
</dbReference>
<dbReference type="SUPFAM" id="SSF48452">
    <property type="entry name" value="TPR-like"/>
    <property type="match status" value="1"/>
</dbReference>
<organism evidence="5 6">
    <name type="scientific">Psychrosphaera ytuae</name>
    <dbReference type="NCBI Taxonomy" id="2820710"/>
    <lineage>
        <taxon>Bacteria</taxon>
        <taxon>Pseudomonadati</taxon>
        <taxon>Pseudomonadota</taxon>
        <taxon>Gammaproteobacteria</taxon>
        <taxon>Alteromonadales</taxon>
        <taxon>Pseudoalteromonadaceae</taxon>
        <taxon>Psychrosphaera</taxon>
    </lineage>
</organism>
<dbReference type="InterPro" id="IPR001789">
    <property type="entry name" value="Sig_transdc_resp-reg_receiver"/>
</dbReference>
<protein>
    <submittedName>
        <fullName evidence="5">Tetratricopeptide repeat protein</fullName>
    </submittedName>
</protein>
<dbReference type="GO" id="GO:0000160">
    <property type="term" value="P:phosphorelay signal transduction system"/>
    <property type="evidence" value="ECO:0007669"/>
    <property type="project" value="InterPro"/>
</dbReference>
<dbReference type="SUPFAM" id="SSF52172">
    <property type="entry name" value="CheY-like"/>
    <property type="match status" value="1"/>
</dbReference>
<evidence type="ECO:0000256" key="1">
    <source>
        <dbReference type="PROSITE-ProRule" id="PRU00169"/>
    </source>
</evidence>
<name>A0A975DB04_9GAMM</name>
<dbReference type="InterPro" id="IPR019734">
    <property type="entry name" value="TPR_rpt"/>
</dbReference>
<evidence type="ECO:0000313" key="6">
    <source>
        <dbReference type="Proteomes" id="UP000682739"/>
    </source>
</evidence>
<keyword evidence="2" id="KW-0802">TPR repeat</keyword>
<proteinExistence type="predicted"/>
<dbReference type="InterPro" id="IPR011990">
    <property type="entry name" value="TPR-like_helical_dom_sf"/>
</dbReference>
<dbReference type="PANTHER" id="PTHR43228:SF1">
    <property type="entry name" value="TWO-COMPONENT RESPONSE REGULATOR ARR22"/>
    <property type="match status" value="1"/>
</dbReference>
<dbReference type="Gene3D" id="1.25.40.10">
    <property type="entry name" value="Tetratricopeptide repeat domain"/>
    <property type="match status" value="2"/>
</dbReference>
<dbReference type="SMART" id="SM00028">
    <property type="entry name" value="TPR"/>
    <property type="match status" value="3"/>
</dbReference>
<feature type="domain" description="Response regulatory" evidence="4">
    <location>
        <begin position="10"/>
        <end position="129"/>
    </location>
</feature>
<keyword evidence="6" id="KW-1185">Reference proteome</keyword>
<dbReference type="SMART" id="SM00448">
    <property type="entry name" value="REC"/>
    <property type="match status" value="1"/>
</dbReference>
<dbReference type="PROSITE" id="PS50110">
    <property type="entry name" value="RESPONSE_REGULATORY"/>
    <property type="match status" value="1"/>
</dbReference>
<dbReference type="RefSeq" id="WP_208831871.1">
    <property type="nucleotide sequence ID" value="NZ_CP072110.1"/>
</dbReference>
<gene>
    <name evidence="5" type="ORF">J1N51_14065</name>
</gene>
<feature type="repeat" description="TPR" evidence="2">
    <location>
        <begin position="449"/>
        <end position="482"/>
    </location>
</feature>
<dbReference type="KEGG" id="psym:J1N51_14065"/>
<dbReference type="Proteomes" id="UP000682739">
    <property type="component" value="Chromosome"/>
</dbReference>
<dbReference type="AlphaFoldDB" id="A0A975DB04"/>
<dbReference type="EMBL" id="CP072110">
    <property type="protein sequence ID" value="QTH63816.1"/>
    <property type="molecule type" value="Genomic_DNA"/>
</dbReference>
<feature type="coiled-coil region" evidence="3">
    <location>
        <begin position="350"/>
        <end position="388"/>
    </location>
</feature>
<evidence type="ECO:0000259" key="4">
    <source>
        <dbReference type="PROSITE" id="PS50110"/>
    </source>
</evidence>